<gene>
    <name evidence="4" type="ORF">IV44_GL000845</name>
</gene>
<evidence type="ECO:0000259" key="3">
    <source>
        <dbReference type="Pfam" id="PF00535"/>
    </source>
</evidence>
<dbReference type="Proteomes" id="UP000051529">
    <property type="component" value="Unassembled WGS sequence"/>
</dbReference>
<dbReference type="PATRIC" id="fig|695563.3.peg.896"/>
<dbReference type="AlphaFoldDB" id="A0A0R2KPM9"/>
<dbReference type="PANTHER" id="PTHR22916">
    <property type="entry name" value="GLYCOSYLTRANSFERASE"/>
    <property type="match status" value="1"/>
</dbReference>
<evidence type="ECO:0000256" key="1">
    <source>
        <dbReference type="ARBA" id="ARBA00022676"/>
    </source>
</evidence>
<dbReference type="CDD" id="cd00761">
    <property type="entry name" value="Glyco_tranf_GTA_type"/>
    <property type="match status" value="1"/>
</dbReference>
<dbReference type="RefSeq" id="WP_056985594.1">
    <property type="nucleotide sequence ID" value="NZ_JQBQ01000028.1"/>
</dbReference>
<evidence type="ECO:0000256" key="2">
    <source>
        <dbReference type="ARBA" id="ARBA00022679"/>
    </source>
</evidence>
<name>A0A0R2KPM9_LACAM</name>
<feature type="domain" description="Glycosyltransferase 2-like" evidence="3">
    <location>
        <begin position="4"/>
        <end position="172"/>
    </location>
</feature>
<dbReference type="SUPFAM" id="SSF53448">
    <property type="entry name" value="Nucleotide-diphospho-sugar transferases"/>
    <property type="match status" value="1"/>
</dbReference>
<dbReference type="EMBL" id="JQBQ01000028">
    <property type="protein sequence ID" value="KRN89670.1"/>
    <property type="molecule type" value="Genomic_DNA"/>
</dbReference>
<sequence>MEISIIVPIYNVEKYIFKCLESIVNQSFTDFEVILVDDGSTDNSSIICNKFVTEDSRFKYFYKNNGGLSDARNYGLNYAKGKYVVFIDSDDFIEKKYLEILYKEIKGTCSDICICSFYTVDSQGNKLRTIGVSDNESVTGKELIRNHFKKGGNVADIVAWNKIYLRKIFNTIRYPYGRYFEDEFIFVPLFWQAKRVTCINIPLYDYVQRKGSIIQTKFSKKKLEDNLTFRKERMHFFKNRDAELYKISIQDFKNYIIDLMRNNEITLTRNEMLELQMIYRNLVRLVTAKKLKLKVKDAVGFFNLNLFNLKRKRI</sequence>
<accession>A0A0R2KPM9</accession>
<proteinExistence type="predicted"/>
<keyword evidence="1" id="KW-0328">Glycosyltransferase</keyword>
<dbReference type="Gene3D" id="3.90.550.10">
    <property type="entry name" value="Spore Coat Polysaccharide Biosynthesis Protein SpsA, Chain A"/>
    <property type="match status" value="1"/>
</dbReference>
<comment type="caution">
    <text evidence="4">The sequence shown here is derived from an EMBL/GenBank/DDBJ whole genome shotgun (WGS) entry which is preliminary data.</text>
</comment>
<dbReference type="InterPro" id="IPR001173">
    <property type="entry name" value="Glyco_trans_2-like"/>
</dbReference>
<dbReference type="PANTHER" id="PTHR22916:SF51">
    <property type="entry name" value="GLYCOSYLTRANSFERASE EPSH-RELATED"/>
    <property type="match status" value="1"/>
</dbReference>
<dbReference type="GO" id="GO:0016757">
    <property type="term" value="F:glycosyltransferase activity"/>
    <property type="evidence" value="ECO:0007669"/>
    <property type="project" value="UniProtKB-KW"/>
</dbReference>
<protein>
    <submittedName>
        <fullName evidence="4">Glycosyltransferase</fullName>
    </submittedName>
</protein>
<evidence type="ECO:0000313" key="5">
    <source>
        <dbReference type="Proteomes" id="UP000051529"/>
    </source>
</evidence>
<organism evidence="4 5">
    <name type="scientific">Lactobacillus amylovorus subsp. animalium DSM 16698</name>
    <dbReference type="NCBI Taxonomy" id="695563"/>
    <lineage>
        <taxon>Bacteria</taxon>
        <taxon>Bacillati</taxon>
        <taxon>Bacillota</taxon>
        <taxon>Bacilli</taxon>
        <taxon>Lactobacillales</taxon>
        <taxon>Lactobacillaceae</taxon>
        <taxon>Lactobacillus</taxon>
        <taxon>Lactobacillus amylovorus subsp. animalium</taxon>
    </lineage>
</organism>
<dbReference type="Pfam" id="PF00535">
    <property type="entry name" value="Glycos_transf_2"/>
    <property type="match status" value="1"/>
</dbReference>
<evidence type="ECO:0000313" key="4">
    <source>
        <dbReference type="EMBL" id="KRN89670.1"/>
    </source>
</evidence>
<reference evidence="4 5" key="1">
    <citation type="journal article" date="2015" name="Genome Announc.">
        <title>Expanding the biotechnology potential of lactobacilli through comparative genomics of 213 strains and associated genera.</title>
        <authorList>
            <person name="Sun Z."/>
            <person name="Harris H.M."/>
            <person name="McCann A."/>
            <person name="Guo C."/>
            <person name="Argimon S."/>
            <person name="Zhang W."/>
            <person name="Yang X."/>
            <person name="Jeffery I.B."/>
            <person name="Cooney J.C."/>
            <person name="Kagawa T.F."/>
            <person name="Liu W."/>
            <person name="Song Y."/>
            <person name="Salvetti E."/>
            <person name="Wrobel A."/>
            <person name="Rasinkangas P."/>
            <person name="Parkhill J."/>
            <person name="Rea M.C."/>
            <person name="O'Sullivan O."/>
            <person name="Ritari J."/>
            <person name="Douillard F.P."/>
            <person name="Paul Ross R."/>
            <person name="Yang R."/>
            <person name="Briner A.E."/>
            <person name="Felis G.E."/>
            <person name="de Vos W.M."/>
            <person name="Barrangou R."/>
            <person name="Klaenhammer T.R."/>
            <person name="Caufield P.W."/>
            <person name="Cui Y."/>
            <person name="Zhang H."/>
            <person name="O'Toole P.W."/>
        </authorList>
    </citation>
    <scope>NUCLEOTIDE SEQUENCE [LARGE SCALE GENOMIC DNA]</scope>
    <source>
        <strain evidence="4 5">DSM 16698</strain>
    </source>
</reference>
<dbReference type="InterPro" id="IPR029044">
    <property type="entry name" value="Nucleotide-diphossugar_trans"/>
</dbReference>
<keyword evidence="2 4" id="KW-0808">Transferase</keyword>